<dbReference type="SUPFAM" id="SSF53335">
    <property type="entry name" value="S-adenosyl-L-methionine-dependent methyltransferases"/>
    <property type="match status" value="1"/>
</dbReference>
<keyword evidence="1 4" id="KW-0489">Methyltransferase</keyword>
<sequence length="376" mass="42772">MEVSRPLRVLEFYSGIGGMRYALEQAEVGATVVEAFEINDMANDVYEHNFNHRPSQGNIQHLTVRKLDSYEADAWLLSPPCQPYTRQGMQKDAEDSRAASFLKLLEMLPFLTRPPSYLFVENVVGFESSVSCGILTKTLKKSDFSIQEFILTPLQFGIPYSRPRYFCLAKRRPFYFLHPELDDQLTYNPVPSACSFIQNHDPVCKVIQVYLEEDEQCAGKGGLDNAHVKKTRVKDGIEGEVGHESFMVPNSLIDRWGDAFDVVTPYSNKCCCFTKSYGRFVKGTGSFLATHPETEHVLEQLDVGKTPPDATKSKESLKELRLRYFTPREIANLHSFPKAFDFPDHITTKQRYALLGNSLSVAVVASLLRYLFHNRR</sequence>
<dbReference type="GO" id="GO:0005634">
    <property type="term" value="C:nucleus"/>
    <property type="evidence" value="ECO:0007669"/>
    <property type="project" value="TreeGrafter"/>
</dbReference>
<protein>
    <recommendedName>
        <fullName evidence="8">DNA methyltransferase 2</fullName>
    </recommendedName>
</protein>
<evidence type="ECO:0000256" key="4">
    <source>
        <dbReference type="PROSITE-ProRule" id="PRU01016"/>
    </source>
</evidence>
<evidence type="ECO:0000313" key="6">
    <source>
        <dbReference type="EMBL" id="KAH7430409.1"/>
    </source>
</evidence>
<accession>A0A8T2UD71</accession>
<evidence type="ECO:0000256" key="2">
    <source>
        <dbReference type="ARBA" id="ARBA00022679"/>
    </source>
</evidence>
<dbReference type="GO" id="GO:0032259">
    <property type="term" value="P:methylation"/>
    <property type="evidence" value="ECO:0007669"/>
    <property type="project" value="UniProtKB-KW"/>
</dbReference>
<keyword evidence="2 4" id="KW-0808">Transferase</keyword>
<evidence type="ECO:0000256" key="5">
    <source>
        <dbReference type="RuleBase" id="RU000416"/>
    </source>
</evidence>
<dbReference type="InterPro" id="IPR050750">
    <property type="entry name" value="C5-MTase"/>
</dbReference>
<evidence type="ECO:0000256" key="1">
    <source>
        <dbReference type="ARBA" id="ARBA00022603"/>
    </source>
</evidence>
<evidence type="ECO:0000313" key="7">
    <source>
        <dbReference type="Proteomes" id="UP000825935"/>
    </source>
</evidence>
<dbReference type="Gene3D" id="3.90.120.10">
    <property type="entry name" value="DNA Methylase, subunit A, domain 2"/>
    <property type="match status" value="1"/>
</dbReference>
<gene>
    <name evidence="6" type="ORF">KP509_09G097100</name>
</gene>
<dbReference type="Pfam" id="PF00145">
    <property type="entry name" value="DNA_methylase"/>
    <property type="match status" value="1"/>
</dbReference>
<comment type="caution">
    <text evidence="6">The sequence shown here is derived from an EMBL/GenBank/DDBJ whole genome shotgun (WGS) entry which is preliminary data.</text>
</comment>
<dbReference type="Gene3D" id="3.40.50.150">
    <property type="entry name" value="Vaccinia Virus protein VP39"/>
    <property type="match status" value="1"/>
</dbReference>
<dbReference type="PANTHER" id="PTHR46098:SF1">
    <property type="entry name" value="TRNA (CYTOSINE(38)-C(5))-METHYLTRANSFERASE"/>
    <property type="match status" value="1"/>
</dbReference>
<dbReference type="PRINTS" id="PR00105">
    <property type="entry name" value="C5METTRFRASE"/>
</dbReference>
<reference evidence="6" key="1">
    <citation type="submission" date="2021-08" db="EMBL/GenBank/DDBJ databases">
        <title>WGS assembly of Ceratopteris richardii.</title>
        <authorList>
            <person name="Marchant D.B."/>
            <person name="Chen G."/>
            <person name="Jenkins J."/>
            <person name="Shu S."/>
            <person name="Leebens-Mack J."/>
            <person name="Grimwood J."/>
            <person name="Schmutz J."/>
            <person name="Soltis P."/>
            <person name="Soltis D."/>
            <person name="Chen Z.-H."/>
        </authorList>
    </citation>
    <scope>NUCLEOTIDE SEQUENCE</scope>
    <source>
        <strain evidence="6">Whitten #5841</strain>
        <tissue evidence="6">Leaf</tissue>
    </source>
</reference>
<proteinExistence type="inferred from homology"/>
<dbReference type="AlphaFoldDB" id="A0A8T2UD71"/>
<dbReference type="Proteomes" id="UP000825935">
    <property type="component" value="Chromosome 9"/>
</dbReference>
<organism evidence="6 7">
    <name type="scientific">Ceratopteris richardii</name>
    <name type="common">Triangle waterfern</name>
    <dbReference type="NCBI Taxonomy" id="49495"/>
    <lineage>
        <taxon>Eukaryota</taxon>
        <taxon>Viridiplantae</taxon>
        <taxon>Streptophyta</taxon>
        <taxon>Embryophyta</taxon>
        <taxon>Tracheophyta</taxon>
        <taxon>Polypodiopsida</taxon>
        <taxon>Polypodiidae</taxon>
        <taxon>Polypodiales</taxon>
        <taxon>Pteridineae</taxon>
        <taxon>Pteridaceae</taxon>
        <taxon>Parkerioideae</taxon>
        <taxon>Ceratopteris</taxon>
    </lineage>
</organism>
<dbReference type="PROSITE" id="PS51679">
    <property type="entry name" value="SAM_MT_C5"/>
    <property type="match status" value="1"/>
</dbReference>
<dbReference type="InterPro" id="IPR029063">
    <property type="entry name" value="SAM-dependent_MTases_sf"/>
</dbReference>
<comment type="similarity">
    <text evidence="4 5">Belongs to the class I-like SAM-binding methyltransferase superfamily. C5-methyltransferase family.</text>
</comment>
<dbReference type="PANTHER" id="PTHR46098">
    <property type="entry name" value="TRNA (CYTOSINE(38)-C(5))-METHYLTRANSFERASE"/>
    <property type="match status" value="1"/>
</dbReference>
<dbReference type="OMA" id="HYAFKYA"/>
<name>A0A8T2UD71_CERRI</name>
<dbReference type="GO" id="GO:0008168">
    <property type="term" value="F:methyltransferase activity"/>
    <property type="evidence" value="ECO:0007669"/>
    <property type="project" value="UniProtKB-KW"/>
</dbReference>
<evidence type="ECO:0008006" key="8">
    <source>
        <dbReference type="Google" id="ProtNLM"/>
    </source>
</evidence>
<dbReference type="EMBL" id="CM035414">
    <property type="protein sequence ID" value="KAH7430409.1"/>
    <property type="molecule type" value="Genomic_DNA"/>
</dbReference>
<keyword evidence="7" id="KW-1185">Reference proteome</keyword>
<feature type="active site" evidence="4">
    <location>
        <position position="81"/>
    </location>
</feature>
<evidence type="ECO:0000256" key="3">
    <source>
        <dbReference type="ARBA" id="ARBA00022691"/>
    </source>
</evidence>
<keyword evidence="3 4" id="KW-0949">S-adenosyl-L-methionine</keyword>
<dbReference type="InterPro" id="IPR001525">
    <property type="entry name" value="C5_MeTfrase"/>
</dbReference>
<dbReference type="OrthoDB" id="414133at2759"/>
<dbReference type="NCBIfam" id="TIGR00675">
    <property type="entry name" value="dcm"/>
    <property type="match status" value="1"/>
</dbReference>